<name>A0A2P2IQG4_RHIMU</name>
<reference evidence="1" key="1">
    <citation type="submission" date="2018-02" db="EMBL/GenBank/DDBJ databases">
        <title>Rhizophora mucronata_Transcriptome.</title>
        <authorList>
            <person name="Meera S.P."/>
            <person name="Sreeshan A."/>
            <person name="Augustine A."/>
        </authorList>
    </citation>
    <scope>NUCLEOTIDE SEQUENCE</scope>
    <source>
        <tissue evidence="1">Leaf</tissue>
    </source>
</reference>
<sequence length="29" mass="3249">MLLEPWAMPSSRMRFLGSASSDMVAKHVL</sequence>
<dbReference type="AlphaFoldDB" id="A0A2P2IQG4"/>
<protein>
    <submittedName>
        <fullName evidence="1">Uncharacterized protein</fullName>
    </submittedName>
</protein>
<accession>A0A2P2IQG4</accession>
<evidence type="ECO:0000313" key="1">
    <source>
        <dbReference type="EMBL" id="MBW83459.1"/>
    </source>
</evidence>
<organism evidence="1">
    <name type="scientific">Rhizophora mucronata</name>
    <name type="common">Asiatic mangrove</name>
    <dbReference type="NCBI Taxonomy" id="61149"/>
    <lineage>
        <taxon>Eukaryota</taxon>
        <taxon>Viridiplantae</taxon>
        <taxon>Streptophyta</taxon>
        <taxon>Embryophyta</taxon>
        <taxon>Tracheophyta</taxon>
        <taxon>Spermatophyta</taxon>
        <taxon>Magnoliopsida</taxon>
        <taxon>eudicotyledons</taxon>
        <taxon>Gunneridae</taxon>
        <taxon>Pentapetalae</taxon>
        <taxon>rosids</taxon>
        <taxon>fabids</taxon>
        <taxon>Malpighiales</taxon>
        <taxon>Rhizophoraceae</taxon>
        <taxon>Rhizophora</taxon>
    </lineage>
</organism>
<dbReference type="EMBL" id="GGEC01002976">
    <property type="protein sequence ID" value="MBW83459.1"/>
    <property type="molecule type" value="Transcribed_RNA"/>
</dbReference>
<proteinExistence type="predicted"/>